<name>A0A9X2BE21_9BACL</name>
<organism evidence="2 3">
    <name type="scientific">Fictibacillus marinisediminis</name>
    <dbReference type="NCBI Taxonomy" id="2878389"/>
    <lineage>
        <taxon>Bacteria</taxon>
        <taxon>Bacillati</taxon>
        <taxon>Bacillota</taxon>
        <taxon>Bacilli</taxon>
        <taxon>Bacillales</taxon>
        <taxon>Fictibacillaceae</taxon>
        <taxon>Fictibacillus</taxon>
    </lineage>
</organism>
<proteinExistence type="predicted"/>
<dbReference type="RefSeq" id="WP_248251456.1">
    <property type="nucleotide sequence ID" value="NZ_JAIWJX010000002.1"/>
</dbReference>
<dbReference type="InterPro" id="IPR014973">
    <property type="entry name" value="DUF1835"/>
</dbReference>
<protein>
    <submittedName>
        <fullName evidence="2">DUF1835 domain-containing protein</fullName>
    </submittedName>
</protein>
<dbReference type="Pfam" id="PF08874">
    <property type="entry name" value="DUF1835"/>
    <property type="match status" value="1"/>
</dbReference>
<accession>A0A9X2BE21</accession>
<evidence type="ECO:0000259" key="1">
    <source>
        <dbReference type="Pfam" id="PF08874"/>
    </source>
</evidence>
<gene>
    <name evidence="2" type="ORF">LCY76_03345</name>
</gene>
<dbReference type="AlphaFoldDB" id="A0A9X2BE21"/>
<reference evidence="2" key="1">
    <citation type="submission" date="2021-09" db="EMBL/GenBank/DDBJ databases">
        <title>Genome analysis of Fictibacillus sp. KIGAM418 isolated from marine sediment.</title>
        <authorList>
            <person name="Seo M.-J."/>
            <person name="Cho E.-S."/>
            <person name="Hwang C.Y."/>
        </authorList>
    </citation>
    <scope>NUCLEOTIDE SEQUENCE</scope>
    <source>
        <strain evidence="2">KIGAM418</strain>
    </source>
</reference>
<evidence type="ECO:0000313" key="3">
    <source>
        <dbReference type="Proteomes" id="UP001139011"/>
    </source>
</evidence>
<comment type="caution">
    <text evidence="2">The sequence shown here is derived from an EMBL/GenBank/DDBJ whole genome shotgun (WGS) entry which is preliminary data.</text>
</comment>
<sequence>MKVHIVNGDITGNKLQDLDGEVIVWREMYDLGPAAADMDRKRIKSRAEFFEKKMGIPSEIFLKNCTLQENRLRALPKDAEITLWFEHDRYDQTMLLYLLKSLGLREFNNLNMVTADSYPGIEPFFGLGQLSEFQLIGLLEHRISIRREQVMEGAAGWNAYASPNPRDLEEWLKCAECSLPFAKRALWHHLEYYPSVKNGLNQVEELAFQYLYDGITSFHELFQKVSAKRTDDGLSDFHFSALLDQLQKGPVPLLKMTEGSLPHYNTEPEDAAIELTYEGIEVLMEREDRFDYTSADWWLGGVYNHRGKWRWNEEKLIDMEKRQG</sequence>
<feature type="domain" description="DUF1835" evidence="1">
    <location>
        <begin position="3"/>
        <end position="103"/>
    </location>
</feature>
<keyword evidence="3" id="KW-1185">Reference proteome</keyword>
<evidence type="ECO:0000313" key="2">
    <source>
        <dbReference type="EMBL" id="MCK6255657.1"/>
    </source>
</evidence>
<dbReference type="Proteomes" id="UP001139011">
    <property type="component" value="Unassembled WGS sequence"/>
</dbReference>
<dbReference type="EMBL" id="JAIWJX010000002">
    <property type="protein sequence ID" value="MCK6255657.1"/>
    <property type="molecule type" value="Genomic_DNA"/>
</dbReference>